<keyword evidence="1" id="KW-0732">Signal</keyword>
<gene>
    <name evidence="3" type="ORF">GCM10023315_09480</name>
</gene>
<organism evidence="3 4">
    <name type="scientific">Algibacter aquimarinus</name>
    <dbReference type="NCBI Taxonomy" id="1136748"/>
    <lineage>
        <taxon>Bacteria</taxon>
        <taxon>Pseudomonadati</taxon>
        <taxon>Bacteroidota</taxon>
        <taxon>Flavobacteriia</taxon>
        <taxon>Flavobacteriales</taxon>
        <taxon>Flavobacteriaceae</taxon>
        <taxon>Algibacter</taxon>
    </lineage>
</organism>
<comment type="caution">
    <text evidence="3">The sequence shown here is derived from an EMBL/GenBank/DDBJ whole genome shotgun (WGS) entry which is preliminary data.</text>
</comment>
<feature type="domain" description="PKD/Chitinase" evidence="2">
    <location>
        <begin position="411"/>
        <end position="478"/>
    </location>
</feature>
<feature type="domain" description="PKD/Chitinase" evidence="2">
    <location>
        <begin position="533"/>
        <end position="600"/>
    </location>
</feature>
<dbReference type="InterPro" id="IPR022409">
    <property type="entry name" value="PKD/Chitinase_dom"/>
</dbReference>
<feature type="domain" description="PKD/Chitinase" evidence="2">
    <location>
        <begin position="289"/>
        <end position="360"/>
    </location>
</feature>
<dbReference type="SMART" id="SM00089">
    <property type="entry name" value="PKD"/>
    <property type="match status" value="6"/>
</dbReference>
<feature type="domain" description="PKD/Chitinase" evidence="2">
    <location>
        <begin position="167"/>
        <end position="238"/>
    </location>
</feature>
<evidence type="ECO:0000313" key="3">
    <source>
        <dbReference type="EMBL" id="GAA4963170.1"/>
    </source>
</evidence>
<dbReference type="NCBIfam" id="TIGR04183">
    <property type="entry name" value="Por_Secre_tail"/>
    <property type="match status" value="1"/>
</dbReference>
<dbReference type="EMBL" id="BAABJK010000004">
    <property type="protein sequence ID" value="GAA4963170.1"/>
    <property type="molecule type" value="Genomic_DNA"/>
</dbReference>
<reference evidence="4" key="1">
    <citation type="journal article" date="2019" name="Int. J. Syst. Evol. Microbiol.">
        <title>The Global Catalogue of Microorganisms (GCM) 10K type strain sequencing project: providing services to taxonomists for standard genome sequencing and annotation.</title>
        <authorList>
            <consortium name="The Broad Institute Genomics Platform"/>
            <consortium name="The Broad Institute Genome Sequencing Center for Infectious Disease"/>
            <person name="Wu L."/>
            <person name="Ma J."/>
        </authorList>
    </citation>
    <scope>NUCLEOTIDE SEQUENCE [LARGE SCALE GENOMIC DNA]</scope>
    <source>
        <strain evidence="4">JCM 18287</strain>
    </source>
</reference>
<protein>
    <recommendedName>
        <fullName evidence="2">PKD/Chitinase domain-containing protein</fullName>
    </recommendedName>
</protein>
<keyword evidence="4" id="KW-1185">Reference proteome</keyword>
<dbReference type="Pfam" id="PF18962">
    <property type="entry name" value="Por_Secre_tail"/>
    <property type="match status" value="1"/>
</dbReference>
<sequence>MKVKLPIKHPKFRYLFLSFFILVSLQSYAEILCGNIDGFEFTNGHESVNLKDGGIYAFDELPGHFYVNAHINGNSQSVKYKVQNLDTGEIYPSTIENSLPYTYPAGNADWNLGKGRFKVTAILYKLDFGFGKCDTKTVIFTIGDVTCLADAGTLAADSDAVTLIDGTATISATPQGDAYVPDGYTQAYVLTMGDGLVIKALGGEPSFEVTEAGMYTIHSIVFNADTLDTGIVVPGQTTGFDVNGLLIQGGGTICASLDVAGAKVEVESCKAMAGTLAADSDAVTLIDGTATISATPQGDAYVPDGYTQAYVLTMGDGLVIKALGGEPSFEVTEAGMYTIHSIVFNADTLDTGIVVPGQTTGFDVNGLLIQGGGTICASLDVAGAKVEVESCKAMAGTLAADSDAVTLIDGTATISATPQGDAYVPDGYTQAYVLTMGDGLVIKALGGEPSFEVTEEGMYTIHSIVFNADTLDTGIVVPGETTGFDVNGLLIQGGGTICASLDVAGAKVEVESCKAMAGTLAADSDAVTLIDGTATISATPQGDAYVPDGYTQAYVLTMGDGLVIKALGGEPSFEVTEEGMYTIHSIVFNADTLDTGIVVPGETTGFDVNGLLIQGGGTICASLDVAGAKVDVESCKAMAGTLASDSDAVTLIDGTATISATPQGDAYVPDGYTQAYVLTMGDGLVIKALGGEPSFEVTEEGMYTIHSIVFNADTLDTGIVVPGETTGFDVNGLLIQGGGTICASLDVAGAKVDVESCKAMAGTLASDSDAVTLIDGTATISATPQGDAYVPDGYTQAYVLTMGDGLVIKALGGEPSFEVTEEGMYTIHSIVFNADTLDTGIVVPGQTTGFDVNGLLIQGGGTICASLDVAGAKVEVEEEGVCNADSGTLYSKRPINCLTNGSAYITAKAKDAAVIPDGYEQLYVLTEAFSLTILDVSPTPEFEVDHRGFFRIHSLVYNPSTLDLSVVVPGQTTGFDVVNLITDNGICASLDVDGAVNLVIGSRWFCYFFNKFFKKGRTGKTNNSGKGSGNLNLNEIVNSYDSYQAFKDDFIAENGRVKFFPNPVVNTLRVDMEIFDDEVMNYSVIDISGRRVISGSAKDLEYGAQTVDTSRLKAGMYLVQFTSEYRTITEKIIVKK</sequence>
<feature type="domain" description="PKD/Chitinase" evidence="2">
    <location>
        <begin position="640"/>
        <end position="722"/>
    </location>
</feature>
<evidence type="ECO:0000259" key="2">
    <source>
        <dbReference type="SMART" id="SM00089"/>
    </source>
</evidence>
<accession>A0ABP9H7J7</accession>
<dbReference type="InterPro" id="IPR026444">
    <property type="entry name" value="Secre_tail"/>
</dbReference>
<name>A0ABP9H7J7_9FLAO</name>
<feature type="domain" description="PKD/Chitinase" evidence="2">
    <location>
        <begin position="762"/>
        <end position="848"/>
    </location>
</feature>
<dbReference type="RefSeq" id="WP_345165134.1">
    <property type="nucleotide sequence ID" value="NZ_BAABJK010000004.1"/>
</dbReference>
<evidence type="ECO:0000313" key="4">
    <source>
        <dbReference type="Proteomes" id="UP001501692"/>
    </source>
</evidence>
<dbReference type="Proteomes" id="UP001501692">
    <property type="component" value="Unassembled WGS sequence"/>
</dbReference>
<evidence type="ECO:0000256" key="1">
    <source>
        <dbReference type="ARBA" id="ARBA00022729"/>
    </source>
</evidence>
<proteinExistence type="predicted"/>